<dbReference type="Proteomes" id="UP000054266">
    <property type="component" value="Unassembled WGS sequence"/>
</dbReference>
<accession>A0A0D2DMY7</accession>
<evidence type="ECO:0000259" key="3">
    <source>
        <dbReference type="Pfam" id="PF23395"/>
    </source>
</evidence>
<organism evidence="4 5">
    <name type="scientific">Phialophora macrospora</name>
    <dbReference type="NCBI Taxonomy" id="1851006"/>
    <lineage>
        <taxon>Eukaryota</taxon>
        <taxon>Fungi</taxon>
        <taxon>Dikarya</taxon>
        <taxon>Ascomycota</taxon>
        <taxon>Pezizomycotina</taxon>
        <taxon>Eurotiomycetes</taxon>
        <taxon>Chaetothyriomycetidae</taxon>
        <taxon>Chaetothyriales</taxon>
        <taxon>Herpotrichiellaceae</taxon>
        <taxon>Phialophora</taxon>
    </lineage>
</organism>
<feature type="domain" description="SAM-like" evidence="3">
    <location>
        <begin position="900"/>
        <end position="972"/>
    </location>
</feature>
<evidence type="ECO:0000259" key="2">
    <source>
        <dbReference type="Pfam" id="PF23394"/>
    </source>
</evidence>
<dbReference type="InterPro" id="IPR055528">
    <property type="entry name" value="DUF7102"/>
</dbReference>
<sequence length="978" mass="109030">MSLPSVLEYARAHGLALDRNAEDLLRSLSCPLIVPEDEAELPEPDFSLFAQELLESRLQLSQKGGTLLAESIRDPCAVIDWSHFLPELHRVRTLKIEEPVLVGDHQTDVLRFRREASSHRNADQLLETCSLISTASEQGVEEEWDDIQSGKAARKVESELEEERCHTTKEALVHLSCLLKTNLTEESKDEILRGLFPSFQKPRARSITPVLMQEEDSPVPYIPSSPNLNFPLRSDEEVDVDNLLLQIESEMQERDQIHSDRASNLSPEKFTATKQLLQAAQTRPDVDLGTDLCAETIFPSFAAGRQPRERLKTLDFDLPMLSSSSFFDPNSDDTADTSKPHTTDSSPSQPERAFHPDHILAPPPCDVPDNETPVRLSLTNGEVERSHSTSLDENFPYTVLGAEDDELADVLDEDFPEELFRQGESARHDASATLEDDKITPRGGCWKYPVPQLAEVSISAPWENQQDDFLVCELDGMSVIPTDQAGRQKEERLNWQAIPLHLMKLGLKDEVEDNGKLHKWLEPPRTVTKSEQLIFKRPGLRLFDTDDDSVGEAEEDIDLLTEMRKLPPATVPAKRLEHESDSKFNLSVKKACTPRIDDLHERLRSKNGLATSLGGFSTSSALDTFLDLRGGRFKRVAAPQPPAGNELELVEDPIQQTQSEENDYVNTQIVSTSEPLDARIHSTAATIKVPPDLNQEILHGAGEEQAQLTRLEWCRTVVVETAILQRHGSLVNFLETHGNDRLNILYRDMSKIGRDNCVLASPDMILNARTALIFTNLQALSQKSLPGQSTSGQNIVRSRVLKLAQEYDRVLVVITTPSSNGALLQAQVDAMTTFTGFCASVGSQDGTAVTPIWVTSRGDPRTTGEALNKRAWSLICRYAFPEADPSLSAQLVVNAVTLTNEESLWEQFLRRAGLNTMAAQIVLGTLRGLGVSGGNPGQDWGLRKLVWMLPEERRAAFTETLGSKMSERLNLVLDREWR</sequence>
<dbReference type="AlphaFoldDB" id="A0A0D2DMY7"/>
<protein>
    <submittedName>
        <fullName evidence="4">Uncharacterized protein</fullName>
    </submittedName>
</protein>
<gene>
    <name evidence="4" type="ORF">PV04_08670</name>
</gene>
<dbReference type="Pfam" id="PF23394">
    <property type="entry name" value="DUF7102"/>
    <property type="match status" value="1"/>
</dbReference>
<dbReference type="EMBL" id="KN846961">
    <property type="protein sequence ID" value="KIW63687.1"/>
    <property type="molecule type" value="Genomic_DNA"/>
</dbReference>
<dbReference type="Pfam" id="PF23395">
    <property type="entry name" value="SAM_6"/>
    <property type="match status" value="1"/>
</dbReference>
<dbReference type="HOGENOM" id="CLU_005396_1_0_1"/>
<evidence type="ECO:0000313" key="4">
    <source>
        <dbReference type="EMBL" id="KIW63687.1"/>
    </source>
</evidence>
<dbReference type="InterPro" id="IPR057559">
    <property type="entry name" value="SAM_6"/>
</dbReference>
<feature type="domain" description="DUF7102" evidence="2">
    <location>
        <begin position="715"/>
        <end position="882"/>
    </location>
</feature>
<evidence type="ECO:0000313" key="5">
    <source>
        <dbReference type="Proteomes" id="UP000054266"/>
    </source>
</evidence>
<reference evidence="4 5" key="1">
    <citation type="submission" date="2015-01" db="EMBL/GenBank/DDBJ databases">
        <title>The Genome Sequence of Capronia semiimmersa CBS27337.</title>
        <authorList>
            <consortium name="The Broad Institute Genomics Platform"/>
            <person name="Cuomo C."/>
            <person name="de Hoog S."/>
            <person name="Gorbushina A."/>
            <person name="Stielow B."/>
            <person name="Teixiera M."/>
            <person name="Abouelleil A."/>
            <person name="Chapman S.B."/>
            <person name="Priest M."/>
            <person name="Young S.K."/>
            <person name="Wortman J."/>
            <person name="Nusbaum C."/>
            <person name="Birren B."/>
        </authorList>
    </citation>
    <scope>NUCLEOTIDE SEQUENCE [LARGE SCALE GENOMIC DNA]</scope>
    <source>
        <strain evidence="4 5">CBS 27337</strain>
    </source>
</reference>
<keyword evidence="5" id="KW-1185">Reference proteome</keyword>
<feature type="region of interest" description="Disordered" evidence="1">
    <location>
        <begin position="322"/>
        <end position="365"/>
    </location>
</feature>
<name>A0A0D2DMY7_9EURO</name>
<proteinExistence type="predicted"/>
<evidence type="ECO:0000256" key="1">
    <source>
        <dbReference type="SAM" id="MobiDB-lite"/>
    </source>
</evidence>